<feature type="transmembrane region" description="Helical" evidence="8">
    <location>
        <begin position="117"/>
        <end position="138"/>
    </location>
</feature>
<organism evidence="10 11">
    <name type="scientific">Ancylobacter rudongensis</name>
    <dbReference type="NCBI Taxonomy" id="177413"/>
    <lineage>
        <taxon>Bacteria</taxon>
        <taxon>Pseudomonadati</taxon>
        <taxon>Pseudomonadota</taxon>
        <taxon>Alphaproteobacteria</taxon>
        <taxon>Hyphomicrobiales</taxon>
        <taxon>Xanthobacteraceae</taxon>
        <taxon>Ancylobacter</taxon>
    </lineage>
</organism>
<comment type="similarity">
    <text evidence="2 8">Belongs to the major facilitator superfamily. Bcr/CmlA family.</text>
</comment>
<keyword evidence="5 8" id="KW-0812">Transmembrane</keyword>
<keyword evidence="6 8" id="KW-1133">Transmembrane helix</keyword>
<feature type="transmembrane region" description="Helical" evidence="8">
    <location>
        <begin position="231"/>
        <end position="252"/>
    </location>
</feature>
<feature type="transmembrane region" description="Helical" evidence="8">
    <location>
        <begin position="150"/>
        <end position="175"/>
    </location>
</feature>
<evidence type="ECO:0000256" key="5">
    <source>
        <dbReference type="ARBA" id="ARBA00022692"/>
    </source>
</evidence>
<feature type="transmembrane region" description="Helical" evidence="8">
    <location>
        <begin position="181"/>
        <end position="200"/>
    </location>
</feature>
<dbReference type="InterPro" id="IPR011701">
    <property type="entry name" value="MFS"/>
</dbReference>
<feature type="transmembrane region" description="Helical" evidence="8">
    <location>
        <begin position="64"/>
        <end position="80"/>
    </location>
</feature>
<dbReference type="InterPro" id="IPR020846">
    <property type="entry name" value="MFS_dom"/>
</dbReference>
<evidence type="ECO:0000259" key="9">
    <source>
        <dbReference type="PROSITE" id="PS50850"/>
    </source>
</evidence>
<dbReference type="Proteomes" id="UP000198889">
    <property type="component" value="Unassembled WGS sequence"/>
</dbReference>
<dbReference type="SUPFAM" id="SSF103473">
    <property type="entry name" value="MFS general substrate transporter"/>
    <property type="match status" value="1"/>
</dbReference>
<feature type="transmembrane region" description="Helical" evidence="8">
    <location>
        <begin position="92"/>
        <end position="111"/>
    </location>
</feature>
<evidence type="ECO:0000256" key="3">
    <source>
        <dbReference type="ARBA" id="ARBA00022448"/>
    </source>
</evidence>
<feature type="transmembrane region" description="Helical" evidence="8">
    <location>
        <begin position="25"/>
        <end position="44"/>
    </location>
</feature>
<evidence type="ECO:0000313" key="11">
    <source>
        <dbReference type="Proteomes" id="UP000198889"/>
    </source>
</evidence>
<feature type="transmembrane region" description="Helical" evidence="8">
    <location>
        <begin position="387"/>
        <end position="405"/>
    </location>
</feature>
<dbReference type="PANTHER" id="PTHR23502">
    <property type="entry name" value="MAJOR FACILITATOR SUPERFAMILY"/>
    <property type="match status" value="1"/>
</dbReference>
<evidence type="ECO:0000256" key="6">
    <source>
        <dbReference type="ARBA" id="ARBA00022989"/>
    </source>
</evidence>
<keyword evidence="11" id="KW-1185">Reference proteome</keyword>
<protein>
    <recommendedName>
        <fullName evidence="8">Bcr/CflA family efflux transporter</fullName>
    </recommendedName>
</protein>
<dbReference type="PROSITE" id="PS50850">
    <property type="entry name" value="MFS"/>
    <property type="match status" value="1"/>
</dbReference>
<accession>A0A1G4PD28</accession>
<dbReference type="CDD" id="cd17320">
    <property type="entry name" value="MFS_MdfA_MDR_like"/>
    <property type="match status" value="1"/>
</dbReference>
<gene>
    <name evidence="10" type="ORF">SAMN05660859_0482</name>
</gene>
<keyword evidence="4" id="KW-1003">Cell membrane</keyword>
<evidence type="ECO:0000256" key="1">
    <source>
        <dbReference type="ARBA" id="ARBA00004651"/>
    </source>
</evidence>
<dbReference type="InterPro" id="IPR004812">
    <property type="entry name" value="Efflux_drug-R_Bcr/CmlA"/>
</dbReference>
<dbReference type="STRING" id="177413.SAMN05660859_0482"/>
<evidence type="ECO:0000256" key="7">
    <source>
        <dbReference type="ARBA" id="ARBA00023136"/>
    </source>
</evidence>
<dbReference type="GO" id="GO:1990961">
    <property type="term" value="P:xenobiotic detoxification by transmembrane export across the plasma membrane"/>
    <property type="evidence" value="ECO:0007669"/>
    <property type="project" value="InterPro"/>
</dbReference>
<dbReference type="PANTHER" id="PTHR23502:SF132">
    <property type="entry name" value="POLYAMINE TRANSPORTER 2-RELATED"/>
    <property type="match status" value="1"/>
</dbReference>
<comment type="subcellular location">
    <subcellularLocation>
        <location evidence="8">Cell inner membrane</location>
        <topology evidence="8">Multi-pass membrane protein</topology>
    </subcellularLocation>
    <subcellularLocation>
        <location evidence="1">Cell membrane</location>
        <topology evidence="1">Multi-pass membrane protein</topology>
    </subcellularLocation>
</comment>
<feature type="transmembrane region" description="Helical" evidence="8">
    <location>
        <begin position="321"/>
        <end position="342"/>
    </location>
</feature>
<evidence type="ECO:0000256" key="8">
    <source>
        <dbReference type="RuleBase" id="RU365088"/>
    </source>
</evidence>
<sequence length="422" mass="44266">MSAPLSTPGHPIPGNPHPGMGFREFVLFIAGLMATNAIAIDSMLPALPEIGESLGIDTANHTQLVVTAYLLGFGGAQLIYGTLADRFGRRTILLFGLAVYTAASIGAIFAGTLEVMLAARVAQGIGAAATRILAITIVRDCYSGSHMARVMSLAFLVFLSVPIVAPSIGQAIMLVAPWRGIFLMLCALGAVLFVWTLGRLPETLHPEDRSPISFAGICHAFGLIVRSRVTVGYMLAITMVMGGLFGFINSAQQVFADAFDAEELFTLIFALIAVFMAASSLLNARVVEKLGMRRVSHVALCGYLAVTLVHAGIVLGDVENIWTFSILQGAMMFFFGLMVSNFNSMAMEPVGHVAGTASSVLGFVSTVGGALAGFVLGQNFDGTTLPLTLGFAGLAGAALCCVAFAESGRLFRADIRVSDTAT</sequence>
<feature type="transmembrane region" description="Helical" evidence="8">
    <location>
        <begin position="354"/>
        <end position="375"/>
    </location>
</feature>
<name>A0A1G4PD28_9HYPH</name>
<evidence type="ECO:0000256" key="4">
    <source>
        <dbReference type="ARBA" id="ARBA00022475"/>
    </source>
</evidence>
<keyword evidence="7 8" id="KW-0472">Membrane</keyword>
<evidence type="ECO:0000256" key="2">
    <source>
        <dbReference type="ARBA" id="ARBA00006236"/>
    </source>
</evidence>
<feature type="domain" description="Major facilitator superfamily (MFS) profile" evidence="9">
    <location>
        <begin position="23"/>
        <end position="408"/>
    </location>
</feature>
<dbReference type="EMBL" id="FMTP01000001">
    <property type="protein sequence ID" value="SCW30207.1"/>
    <property type="molecule type" value="Genomic_DNA"/>
</dbReference>
<dbReference type="NCBIfam" id="TIGR00710">
    <property type="entry name" value="efflux_Bcr_CflA"/>
    <property type="match status" value="1"/>
</dbReference>
<evidence type="ECO:0000313" key="10">
    <source>
        <dbReference type="EMBL" id="SCW30207.1"/>
    </source>
</evidence>
<dbReference type="GO" id="GO:0042910">
    <property type="term" value="F:xenobiotic transmembrane transporter activity"/>
    <property type="evidence" value="ECO:0007669"/>
    <property type="project" value="InterPro"/>
</dbReference>
<feature type="transmembrane region" description="Helical" evidence="8">
    <location>
        <begin position="264"/>
        <end position="283"/>
    </location>
</feature>
<keyword evidence="3 8" id="KW-0813">Transport</keyword>
<feature type="transmembrane region" description="Helical" evidence="8">
    <location>
        <begin position="295"/>
        <end position="315"/>
    </location>
</feature>
<dbReference type="GO" id="GO:0005886">
    <property type="term" value="C:plasma membrane"/>
    <property type="evidence" value="ECO:0007669"/>
    <property type="project" value="UniProtKB-SubCell"/>
</dbReference>
<proteinExistence type="inferred from homology"/>
<dbReference type="InterPro" id="IPR036259">
    <property type="entry name" value="MFS_trans_sf"/>
</dbReference>
<dbReference type="Pfam" id="PF07690">
    <property type="entry name" value="MFS_1"/>
    <property type="match status" value="1"/>
</dbReference>
<dbReference type="Gene3D" id="1.20.1720.10">
    <property type="entry name" value="Multidrug resistance protein D"/>
    <property type="match status" value="1"/>
</dbReference>
<dbReference type="AlphaFoldDB" id="A0A1G4PD28"/>
<keyword evidence="8" id="KW-0997">Cell inner membrane</keyword>
<reference evidence="11" key="1">
    <citation type="submission" date="2016-10" db="EMBL/GenBank/DDBJ databases">
        <authorList>
            <person name="Varghese N."/>
            <person name="Submissions S."/>
        </authorList>
    </citation>
    <scope>NUCLEOTIDE SEQUENCE [LARGE SCALE GENOMIC DNA]</scope>
    <source>
        <strain evidence="11">CGMCC 1.1761</strain>
    </source>
</reference>